<evidence type="ECO:0000256" key="15">
    <source>
        <dbReference type="ARBA" id="ARBA00023319"/>
    </source>
</evidence>
<dbReference type="PROSITE" id="PS50011">
    <property type="entry name" value="PROTEIN_KINASE_DOM"/>
    <property type="match status" value="1"/>
</dbReference>
<evidence type="ECO:0000256" key="17">
    <source>
        <dbReference type="PIRSR" id="PIRSR000615-1"/>
    </source>
</evidence>
<accession>A0A8J2RC15</accession>
<dbReference type="PROSITE" id="PS00109">
    <property type="entry name" value="PROTEIN_KINASE_TYR"/>
    <property type="match status" value="1"/>
</dbReference>
<dbReference type="InterPro" id="IPR003599">
    <property type="entry name" value="Ig_sub"/>
</dbReference>
<dbReference type="GO" id="GO:0007169">
    <property type="term" value="P:cell surface receptor protein tyrosine kinase signaling pathway"/>
    <property type="evidence" value="ECO:0007669"/>
    <property type="project" value="InterPro"/>
</dbReference>
<evidence type="ECO:0000256" key="4">
    <source>
        <dbReference type="ARBA" id="ARBA00022679"/>
    </source>
</evidence>
<name>A0A8J2RC15_9CRUS</name>
<keyword evidence="8 18" id="KW-0067">ATP-binding</keyword>
<sequence>MLHLQAVLLTFLVLKLRENCAQLISRRGEIELIPNVSEQVIQAGSELQLTCRVSNSFDGDGNKKQIFIDAQKLSNVNRYEFVVRKNGLLPIPCKPTHPNVTVSLTYVTILIGHDVAQLGDLLSREESWLTNPRFIKKPTKISLTDPTSNWSFDPKQGPSIKDAKLSDTGKYHCQGSMNNITTTEEFVLIVSGVDLERVGNPEDPPVGGNVSFICRTIEPPSHIQSWFLSNPPLKWFYQNKDTGEMQLIDEANPPQGFQVTHNNQDSFKQSRLDLMEITRETPTTFRCDVITQQETTSETISFGIKEINDQTTIPIIVSVVFLILIVVGIAVGIKLHLNQKRKVFTGANKLLRGNPDEINDKTPMEYQIEYLPYDKRWEFPRHRLKLGVQLGEGCFGRVVLGEAVGVRDSEETVKTVAVKMIKSITNVAALEALVSELKILIYLGSHLNVVNLLGACTKQVHRGELLLIVEYCRFGNLQQFLINCRNNFINQVDESGQLKILESVTDGKGFPSNSDDNVGGEQTQLQSNLSDDANMSFTNEAFEMSLIPTESTSPAVPLQPEVSFNPPISTRDLISWSFQIARGMDYLTTKKVLHGDLAARNVLLADDGVAKVADFGMARKMYYEGNYERTGLGAMPVKWMAVESLTNRIFSTQSDVWSYGIFLWEMFTLGKIPYPGMDAGHEIVRELLKGYRMEKPKFAPNIFGEMMSNCWKIDPNERPTFRQLEEIIVGQLESSVTSSYLNMNEIYVKLNEEMENATPTDSFGLAKIGRAGPYIQRGCNPIDNISSSALIPRR</sequence>
<evidence type="ECO:0000256" key="22">
    <source>
        <dbReference type="SAM" id="Phobius"/>
    </source>
</evidence>
<dbReference type="PANTHER" id="PTHR24416:SF600">
    <property type="entry name" value="PDGF- AND VEGF-RECEPTOR RELATED, ISOFORM J"/>
    <property type="match status" value="1"/>
</dbReference>
<dbReference type="GO" id="GO:0043235">
    <property type="term" value="C:receptor complex"/>
    <property type="evidence" value="ECO:0007669"/>
    <property type="project" value="TreeGrafter"/>
</dbReference>
<dbReference type="InterPro" id="IPR008266">
    <property type="entry name" value="Tyr_kinase_AS"/>
</dbReference>
<feature type="binding site" evidence="18">
    <location>
        <position position="600"/>
    </location>
    <ligand>
        <name>ATP</name>
        <dbReference type="ChEBI" id="CHEBI:30616"/>
    </ligand>
</feature>
<feature type="chain" id="PRO_5035278136" description="receptor protein-tyrosine kinase" evidence="23">
    <location>
        <begin position="22"/>
        <end position="794"/>
    </location>
</feature>
<dbReference type="GO" id="GO:0046872">
    <property type="term" value="F:metal ion binding"/>
    <property type="evidence" value="ECO:0007669"/>
    <property type="project" value="UniProtKB-KW"/>
</dbReference>
<dbReference type="GO" id="GO:0004714">
    <property type="term" value="F:transmembrane receptor protein tyrosine kinase activity"/>
    <property type="evidence" value="ECO:0007669"/>
    <property type="project" value="UniProtKB-EC"/>
</dbReference>
<keyword evidence="13" id="KW-0675">Receptor</keyword>
<evidence type="ECO:0000256" key="21">
    <source>
        <dbReference type="PROSITE-ProRule" id="PRU10141"/>
    </source>
</evidence>
<dbReference type="SUPFAM" id="SSF56112">
    <property type="entry name" value="Protein kinase-like (PK-like)"/>
    <property type="match status" value="1"/>
</dbReference>
<dbReference type="OrthoDB" id="3256376at2759"/>
<evidence type="ECO:0000256" key="23">
    <source>
        <dbReference type="SAM" id="SignalP"/>
    </source>
</evidence>
<comment type="catalytic activity">
    <reaction evidence="16">
        <text>L-tyrosyl-[protein] + ATP = O-phospho-L-tyrosyl-[protein] + ADP + H(+)</text>
        <dbReference type="Rhea" id="RHEA:10596"/>
        <dbReference type="Rhea" id="RHEA-COMP:10136"/>
        <dbReference type="Rhea" id="RHEA-COMP:20101"/>
        <dbReference type="ChEBI" id="CHEBI:15378"/>
        <dbReference type="ChEBI" id="CHEBI:30616"/>
        <dbReference type="ChEBI" id="CHEBI:46858"/>
        <dbReference type="ChEBI" id="CHEBI:61978"/>
        <dbReference type="ChEBI" id="CHEBI:456216"/>
        <dbReference type="EC" id="2.7.10.1"/>
    </reaction>
</comment>
<keyword evidence="27" id="KW-1185">Reference proteome</keyword>
<keyword evidence="7" id="KW-0418">Kinase</keyword>
<evidence type="ECO:0000256" key="1">
    <source>
        <dbReference type="ARBA" id="ARBA00004479"/>
    </source>
</evidence>
<dbReference type="EMBL" id="CAKKLH010000057">
    <property type="protein sequence ID" value="CAH0101331.1"/>
    <property type="molecule type" value="Genomic_DNA"/>
</dbReference>
<evidence type="ECO:0000256" key="3">
    <source>
        <dbReference type="ARBA" id="ARBA00022553"/>
    </source>
</evidence>
<evidence type="ECO:0000256" key="12">
    <source>
        <dbReference type="ARBA" id="ARBA00023157"/>
    </source>
</evidence>
<dbReference type="PROSITE" id="PS50835">
    <property type="entry name" value="IG_LIKE"/>
    <property type="match status" value="1"/>
</dbReference>
<keyword evidence="5 22" id="KW-0812">Transmembrane</keyword>
<feature type="binding site" evidence="18">
    <location>
        <begin position="391"/>
        <end position="398"/>
    </location>
    <ligand>
        <name>ATP</name>
        <dbReference type="ChEBI" id="CHEBI:30616"/>
    </ligand>
</feature>
<evidence type="ECO:0000256" key="7">
    <source>
        <dbReference type="ARBA" id="ARBA00022777"/>
    </source>
</evidence>
<evidence type="ECO:0000256" key="8">
    <source>
        <dbReference type="ARBA" id="ARBA00022840"/>
    </source>
</evidence>
<evidence type="ECO:0000256" key="10">
    <source>
        <dbReference type="ARBA" id="ARBA00023136"/>
    </source>
</evidence>
<dbReference type="InterPro" id="IPR000719">
    <property type="entry name" value="Prot_kinase_dom"/>
</dbReference>
<evidence type="ECO:0000256" key="5">
    <source>
        <dbReference type="ARBA" id="ARBA00022692"/>
    </source>
</evidence>
<dbReference type="Gene3D" id="3.30.200.20">
    <property type="entry name" value="Phosphorylase Kinase, domain 1"/>
    <property type="match status" value="1"/>
</dbReference>
<dbReference type="InterPro" id="IPR001824">
    <property type="entry name" value="Tyr_kinase_rcpt_3_CS"/>
</dbReference>
<proteinExistence type="predicted"/>
<dbReference type="Gene3D" id="1.10.510.10">
    <property type="entry name" value="Transferase(Phosphotransferase) domain 1"/>
    <property type="match status" value="1"/>
</dbReference>
<keyword evidence="9 22" id="KW-1133">Transmembrane helix</keyword>
<feature type="transmembrane region" description="Helical" evidence="22">
    <location>
        <begin position="313"/>
        <end position="333"/>
    </location>
</feature>
<keyword evidence="19" id="KW-0479">Metal-binding</keyword>
<dbReference type="GO" id="GO:0005524">
    <property type="term" value="F:ATP binding"/>
    <property type="evidence" value="ECO:0007669"/>
    <property type="project" value="UniProtKB-UniRule"/>
</dbReference>
<keyword evidence="19" id="KW-0460">Magnesium</keyword>
<keyword evidence="15" id="KW-0393">Immunoglobulin domain</keyword>
<keyword evidence="6 18" id="KW-0547">Nucleotide-binding</keyword>
<feature type="site" description="Important for interaction with phosphotyrosine-binding proteins" evidence="20">
    <location>
        <position position="740"/>
    </location>
</feature>
<feature type="binding site" evidence="19">
    <location>
        <position position="614"/>
    </location>
    <ligand>
        <name>Mg(2+)</name>
        <dbReference type="ChEBI" id="CHEBI:18420"/>
    </ligand>
</feature>
<dbReference type="InterPro" id="IPR017441">
    <property type="entry name" value="Protein_kinase_ATP_BS"/>
</dbReference>
<gene>
    <name evidence="26" type="ORF">DGAL_LOCUS3661</name>
</gene>
<keyword evidence="4" id="KW-0808">Transferase</keyword>
<feature type="signal peptide" evidence="23">
    <location>
        <begin position="1"/>
        <end position="21"/>
    </location>
</feature>
<reference evidence="26" key="1">
    <citation type="submission" date="2021-11" db="EMBL/GenBank/DDBJ databases">
        <authorList>
            <person name="Schell T."/>
        </authorList>
    </citation>
    <scope>NUCLEOTIDE SEQUENCE</scope>
    <source>
        <strain evidence="26">M5</strain>
    </source>
</reference>
<evidence type="ECO:0000313" key="27">
    <source>
        <dbReference type="Proteomes" id="UP000789390"/>
    </source>
</evidence>
<evidence type="ECO:0000259" key="25">
    <source>
        <dbReference type="PROSITE" id="PS50835"/>
    </source>
</evidence>
<dbReference type="Gene3D" id="2.60.40.10">
    <property type="entry name" value="Immunoglobulins"/>
    <property type="match status" value="1"/>
</dbReference>
<feature type="domain" description="Protein kinase" evidence="24">
    <location>
        <begin position="384"/>
        <end position="741"/>
    </location>
</feature>
<feature type="binding site" evidence="18 21">
    <location>
        <position position="419"/>
    </location>
    <ligand>
        <name>ATP</name>
        <dbReference type="ChEBI" id="CHEBI:30616"/>
    </ligand>
</feature>
<dbReference type="InterPro" id="IPR007110">
    <property type="entry name" value="Ig-like_dom"/>
</dbReference>
<feature type="binding site" evidence="19">
    <location>
        <position position="601"/>
    </location>
    <ligand>
        <name>Mg(2+)</name>
        <dbReference type="ChEBI" id="CHEBI:18420"/>
    </ligand>
</feature>
<keyword evidence="14" id="KW-0325">Glycoprotein</keyword>
<evidence type="ECO:0000256" key="16">
    <source>
        <dbReference type="ARBA" id="ARBA00051243"/>
    </source>
</evidence>
<keyword evidence="12" id="KW-1015">Disulfide bond</keyword>
<evidence type="ECO:0000256" key="19">
    <source>
        <dbReference type="PIRSR" id="PIRSR000615-3"/>
    </source>
</evidence>
<dbReference type="InterPro" id="IPR011009">
    <property type="entry name" value="Kinase-like_dom_sf"/>
</dbReference>
<comment type="caution">
    <text evidence="26">The sequence shown here is derived from an EMBL/GenBank/DDBJ whole genome shotgun (WGS) entry which is preliminary data.</text>
</comment>
<feature type="domain" description="Ig-like" evidence="25">
    <location>
        <begin position="207"/>
        <end position="301"/>
    </location>
</feature>
<dbReference type="PROSITE" id="PS00107">
    <property type="entry name" value="PROTEIN_KINASE_ATP"/>
    <property type="match status" value="1"/>
</dbReference>
<evidence type="ECO:0000313" key="26">
    <source>
        <dbReference type="EMBL" id="CAH0101331.1"/>
    </source>
</evidence>
<evidence type="ECO:0000256" key="20">
    <source>
        <dbReference type="PIRSR" id="PIRSR000615-4"/>
    </source>
</evidence>
<evidence type="ECO:0000256" key="11">
    <source>
        <dbReference type="ARBA" id="ARBA00023137"/>
    </source>
</evidence>
<evidence type="ECO:0000259" key="24">
    <source>
        <dbReference type="PROSITE" id="PS50011"/>
    </source>
</evidence>
<dbReference type="FunFam" id="1.10.510.10:FF:002880">
    <property type="match status" value="1"/>
</dbReference>
<dbReference type="SMART" id="SM00409">
    <property type="entry name" value="IG"/>
    <property type="match status" value="1"/>
</dbReference>
<dbReference type="EC" id="2.7.10.1" evidence="2"/>
<evidence type="ECO:0000256" key="14">
    <source>
        <dbReference type="ARBA" id="ARBA00023180"/>
    </source>
</evidence>
<dbReference type="GO" id="GO:0005886">
    <property type="term" value="C:plasma membrane"/>
    <property type="evidence" value="ECO:0007669"/>
    <property type="project" value="TreeGrafter"/>
</dbReference>
<keyword evidence="10 22" id="KW-0472">Membrane</keyword>
<comment type="subcellular location">
    <subcellularLocation>
        <location evidence="1">Membrane</location>
        <topology evidence="1">Single-pass type I membrane protein</topology>
    </subcellularLocation>
</comment>
<feature type="active site" description="Proton acceptor" evidence="17">
    <location>
        <position position="596"/>
    </location>
</feature>
<dbReference type="PROSITE" id="PS00240">
    <property type="entry name" value="RECEPTOR_TYR_KIN_III"/>
    <property type="match status" value="1"/>
</dbReference>
<evidence type="ECO:0000256" key="18">
    <source>
        <dbReference type="PIRSR" id="PIRSR000615-2"/>
    </source>
</evidence>
<keyword evidence="3" id="KW-0597">Phosphoprotein</keyword>
<dbReference type="Pfam" id="PF07714">
    <property type="entry name" value="PK_Tyr_Ser-Thr"/>
    <property type="match status" value="1"/>
</dbReference>
<evidence type="ECO:0000256" key="6">
    <source>
        <dbReference type="ARBA" id="ARBA00022741"/>
    </source>
</evidence>
<dbReference type="InterPro" id="IPR001245">
    <property type="entry name" value="Ser-Thr/Tyr_kinase_cat_dom"/>
</dbReference>
<evidence type="ECO:0000256" key="9">
    <source>
        <dbReference type="ARBA" id="ARBA00022989"/>
    </source>
</evidence>
<organism evidence="26 27">
    <name type="scientific">Daphnia galeata</name>
    <dbReference type="NCBI Taxonomy" id="27404"/>
    <lineage>
        <taxon>Eukaryota</taxon>
        <taxon>Metazoa</taxon>
        <taxon>Ecdysozoa</taxon>
        <taxon>Arthropoda</taxon>
        <taxon>Crustacea</taxon>
        <taxon>Branchiopoda</taxon>
        <taxon>Diplostraca</taxon>
        <taxon>Cladocera</taxon>
        <taxon>Anomopoda</taxon>
        <taxon>Daphniidae</taxon>
        <taxon>Daphnia</taxon>
    </lineage>
</organism>
<keyword evidence="23" id="KW-0732">Signal</keyword>
<dbReference type="AlphaFoldDB" id="A0A8J2RC15"/>
<dbReference type="FunFam" id="3.30.200.20:FF:001298">
    <property type="entry name" value="Uncharacterized protein"/>
    <property type="match status" value="1"/>
</dbReference>
<dbReference type="InterPro" id="IPR013783">
    <property type="entry name" value="Ig-like_fold"/>
</dbReference>
<dbReference type="PIRSF" id="PIRSF000615">
    <property type="entry name" value="TyrPK_CSF1-R"/>
    <property type="match status" value="1"/>
</dbReference>
<evidence type="ECO:0000256" key="2">
    <source>
        <dbReference type="ARBA" id="ARBA00011902"/>
    </source>
</evidence>
<protein>
    <recommendedName>
        <fullName evidence="2">receptor protein-tyrosine kinase</fullName>
        <ecNumber evidence="2">2.7.10.1</ecNumber>
    </recommendedName>
</protein>
<keyword evidence="11" id="KW-0829">Tyrosine-protein kinase</keyword>
<dbReference type="PANTHER" id="PTHR24416">
    <property type="entry name" value="TYROSINE-PROTEIN KINASE RECEPTOR"/>
    <property type="match status" value="1"/>
</dbReference>
<evidence type="ECO:0000256" key="13">
    <source>
        <dbReference type="ARBA" id="ARBA00023170"/>
    </source>
</evidence>
<dbReference type="Proteomes" id="UP000789390">
    <property type="component" value="Unassembled WGS sequence"/>
</dbReference>
<dbReference type="InterPro" id="IPR050122">
    <property type="entry name" value="RTK"/>
</dbReference>